<comment type="caution">
    <text evidence="1">The sequence shown here is derived from an EMBL/GenBank/DDBJ whole genome shotgun (WGS) entry which is preliminary data.</text>
</comment>
<dbReference type="Pfam" id="PF11672">
    <property type="entry name" value="DUF3268"/>
    <property type="match status" value="1"/>
</dbReference>
<dbReference type="RefSeq" id="WP_096751573.1">
    <property type="nucleotide sequence ID" value="NZ_CADEPO010000003.1"/>
</dbReference>
<dbReference type="Proteomes" id="UP000220629">
    <property type="component" value="Unassembled WGS sequence"/>
</dbReference>
<name>A0A2A7SIE1_BURGA</name>
<gene>
    <name evidence="1" type="ORF">CRM94_14230</name>
</gene>
<reference evidence="2" key="1">
    <citation type="submission" date="2017-09" db="EMBL/GenBank/DDBJ databases">
        <title>FDA dAtabase for Regulatory Grade micrObial Sequences (FDA-ARGOS): Supporting development and validation of Infectious Disease Dx tests.</title>
        <authorList>
            <person name="Minogue T."/>
            <person name="Wolcott M."/>
            <person name="Wasieloski L."/>
            <person name="Aguilar W."/>
            <person name="Moore D."/>
            <person name="Tallon L."/>
            <person name="Sadzewicz L."/>
            <person name="Ott S."/>
            <person name="Zhao X."/>
            <person name="Nagaraj S."/>
            <person name="Vavikolanu K."/>
            <person name="Aluvathingal J."/>
            <person name="Nadendla S."/>
            <person name="Sichtig H."/>
        </authorList>
    </citation>
    <scope>NUCLEOTIDE SEQUENCE [LARGE SCALE GENOMIC DNA]</scope>
    <source>
        <strain evidence="2">FDAARGOS_390</strain>
    </source>
</reference>
<dbReference type="AlphaFoldDB" id="A0A2A7SIE1"/>
<sequence>MRVGRPVPALPQPVCDYCGEKALLARFGDAAYPYRDEHGELWVCPPCDAWIGIFPRSRRHVPLGRLANAELRQAKSDLHATLEPLVAAKMRRDGCNAFEARAKGIRWLATQLGQDPASTIHGFDLETCRAAIALVREFLANRQRGEAADPVNGG</sequence>
<dbReference type="InterPro" id="IPR021686">
    <property type="entry name" value="DUF3268"/>
</dbReference>
<evidence type="ECO:0000313" key="1">
    <source>
        <dbReference type="EMBL" id="PEH43213.1"/>
    </source>
</evidence>
<protein>
    <submittedName>
        <fullName evidence="1">Uncharacterized protein</fullName>
    </submittedName>
</protein>
<accession>A0A2A7SIE1</accession>
<organism evidence="1 2">
    <name type="scientific">Burkholderia gladioli</name>
    <name type="common">Pseudomonas marginata</name>
    <name type="synonym">Phytomonas marginata</name>
    <dbReference type="NCBI Taxonomy" id="28095"/>
    <lineage>
        <taxon>Bacteria</taxon>
        <taxon>Pseudomonadati</taxon>
        <taxon>Pseudomonadota</taxon>
        <taxon>Betaproteobacteria</taxon>
        <taxon>Burkholderiales</taxon>
        <taxon>Burkholderiaceae</taxon>
        <taxon>Burkholderia</taxon>
    </lineage>
</organism>
<dbReference type="EMBL" id="PDDY01000001">
    <property type="protein sequence ID" value="PEH43213.1"/>
    <property type="molecule type" value="Genomic_DNA"/>
</dbReference>
<evidence type="ECO:0000313" key="2">
    <source>
        <dbReference type="Proteomes" id="UP000220629"/>
    </source>
</evidence>
<proteinExistence type="predicted"/>